<keyword evidence="3" id="KW-1185">Reference proteome</keyword>
<dbReference type="EMBL" id="JAHCVI010000002">
    <property type="protein sequence ID" value="KAG7289662.1"/>
    <property type="molecule type" value="Genomic_DNA"/>
</dbReference>
<organism evidence="2 3">
    <name type="scientific">Staphylotrichum longicolle</name>
    <dbReference type="NCBI Taxonomy" id="669026"/>
    <lineage>
        <taxon>Eukaryota</taxon>
        <taxon>Fungi</taxon>
        <taxon>Dikarya</taxon>
        <taxon>Ascomycota</taxon>
        <taxon>Pezizomycotina</taxon>
        <taxon>Sordariomycetes</taxon>
        <taxon>Sordariomycetidae</taxon>
        <taxon>Sordariales</taxon>
        <taxon>Chaetomiaceae</taxon>
        <taxon>Staphylotrichum</taxon>
    </lineage>
</organism>
<comment type="caution">
    <text evidence="2">The sequence shown here is derived from an EMBL/GenBank/DDBJ whole genome shotgun (WGS) entry which is preliminary data.</text>
</comment>
<keyword evidence="1" id="KW-0472">Membrane</keyword>
<keyword evidence="1" id="KW-0812">Transmembrane</keyword>
<reference evidence="2" key="1">
    <citation type="submission" date="2023-02" db="EMBL/GenBank/DDBJ databases">
        <authorList>
            <person name="Palmer J.M."/>
        </authorList>
    </citation>
    <scope>NUCLEOTIDE SEQUENCE</scope>
    <source>
        <strain evidence="2">FW57</strain>
    </source>
</reference>
<protein>
    <submittedName>
        <fullName evidence="2">Uncharacterized protein</fullName>
    </submittedName>
</protein>
<name>A0AAD4EY52_9PEZI</name>
<keyword evidence="1" id="KW-1133">Transmembrane helix</keyword>
<gene>
    <name evidence="2" type="ORF">NEMBOFW57_006037</name>
</gene>
<evidence type="ECO:0000256" key="1">
    <source>
        <dbReference type="SAM" id="Phobius"/>
    </source>
</evidence>
<dbReference type="Proteomes" id="UP001197093">
    <property type="component" value="Unassembled WGS sequence"/>
</dbReference>
<evidence type="ECO:0000313" key="3">
    <source>
        <dbReference type="Proteomes" id="UP001197093"/>
    </source>
</evidence>
<sequence>MSAFTTAARPALQQASRQLLLRRSAQQQNFSIMHNLRSFARSFEPHPFQRLPVTSHPAPADWGKLVKRSTKQAAVYFPLGFALLGWPYVGSVVFDGKI</sequence>
<accession>A0AAD4EY52</accession>
<dbReference type="AlphaFoldDB" id="A0AAD4EY52"/>
<evidence type="ECO:0000313" key="2">
    <source>
        <dbReference type="EMBL" id="KAG7289662.1"/>
    </source>
</evidence>
<feature type="transmembrane region" description="Helical" evidence="1">
    <location>
        <begin position="73"/>
        <end position="94"/>
    </location>
</feature>
<proteinExistence type="predicted"/>